<evidence type="ECO:0000259" key="9">
    <source>
        <dbReference type="PROSITE" id="PS50268"/>
    </source>
</evidence>
<protein>
    <submittedName>
        <fullName evidence="10">Gliding motility-associated C-terminal domain-containing protein</fullName>
    </submittedName>
</protein>
<dbReference type="CDD" id="cd11304">
    <property type="entry name" value="Cadherin_repeat"/>
    <property type="match status" value="4"/>
</dbReference>
<evidence type="ECO:0000256" key="7">
    <source>
        <dbReference type="ARBA" id="ARBA00023136"/>
    </source>
</evidence>
<dbReference type="Proteomes" id="UP001319200">
    <property type="component" value="Unassembled WGS sequence"/>
</dbReference>
<reference evidence="10 11" key="1">
    <citation type="submission" date="2021-05" db="EMBL/GenBank/DDBJ databases">
        <title>A Polyphasic approach of four new species of the genus Ohtaekwangia: Ohtaekwangia histidinii sp. nov., Ohtaekwangia cretensis sp. nov., Ohtaekwangia indiensis sp. nov., Ohtaekwangia reichenbachii sp. nov. from diverse environment.</title>
        <authorList>
            <person name="Octaviana S."/>
        </authorList>
    </citation>
    <scope>NUCLEOTIDE SEQUENCE [LARGE SCALE GENOMIC DNA]</scope>
    <source>
        <strain evidence="10 11">PWU4</strain>
    </source>
</reference>
<dbReference type="SUPFAM" id="SSF49313">
    <property type="entry name" value="Cadherin-like"/>
    <property type="match status" value="4"/>
</dbReference>
<dbReference type="PRINTS" id="PR00205">
    <property type="entry name" value="CADHERIN"/>
</dbReference>
<dbReference type="InterPro" id="IPR026341">
    <property type="entry name" value="T9SS_type_B"/>
</dbReference>
<dbReference type="NCBIfam" id="TIGR04131">
    <property type="entry name" value="Bac_Flav_CTERM"/>
    <property type="match status" value="1"/>
</dbReference>
<feature type="chain" id="PRO_5042924211" evidence="8">
    <location>
        <begin position="25"/>
        <end position="1579"/>
    </location>
</feature>
<keyword evidence="2" id="KW-0812">Transmembrane</keyword>
<evidence type="ECO:0000256" key="6">
    <source>
        <dbReference type="ARBA" id="ARBA00022989"/>
    </source>
</evidence>
<dbReference type="InterPro" id="IPR015919">
    <property type="entry name" value="Cadherin-like_sf"/>
</dbReference>
<evidence type="ECO:0000256" key="5">
    <source>
        <dbReference type="ARBA" id="ARBA00022889"/>
    </source>
</evidence>
<feature type="signal peptide" evidence="8">
    <location>
        <begin position="1"/>
        <end position="24"/>
    </location>
</feature>
<evidence type="ECO:0000256" key="2">
    <source>
        <dbReference type="ARBA" id="ARBA00022692"/>
    </source>
</evidence>
<dbReference type="InterPro" id="IPR050971">
    <property type="entry name" value="Cadherin-domain_protein"/>
</dbReference>
<dbReference type="InterPro" id="IPR044048">
    <property type="entry name" value="Big_12"/>
</dbReference>
<dbReference type="Gene3D" id="2.60.40.2700">
    <property type="match status" value="1"/>
</dbReference>
<dbReference type="PROSITE" id="PS50268">
    <property type="entry name" value="CADHERIN_2"/>
    <property type="match status" value="4"/>
</dbReference>
<dbReference type="SUPFAM" id="SSF48726">
    <property type="entry name" value="Immunoglobulin"/>
    <property type="match status" value="1"/>
</dbReference>
<dbReference type="SMART" id="SM00112">
    <property type="entry name" value="CA"/>
    <property type="match status" value="4"/>
</dbReference>
<dbReference type="Pfam" id="PF19078">
    <property type="entry name" value="Big_12"/>
    <property type="match status" value="3"/>
</dbReference>
<dbReference type="RefSeq" id="WP_254168074.1">
    <property type="nucleotide sequence ID" value="NZ_JAHESF010000030.1"/>
</dbReference>
<evidence type="ECO:0000256" key="3">
    <source>
        <dbReference type="ARBA" id="ARBA00022737"/>
    </source>
</evidence>
<dbReference type="SMART" id="SM00736">
    <property type="entry name" value="CADG"/>
    <property type="match status" value="4"/>
</dbReference>
<evidence type="ECO:0000313" key="10">
    <source>
        <dbReference type="EMBL" id="MBT1699862.1"/>
    </source>
</evidence>
<evidence type="ECO:0000313" key="11">
    <source>
        <dbReference type="Proteomes" id="UP001319200"/>
    </source>
</evidence>
<keyword evidence="6" id="KW-1133">Transmembrane helix</keyword>
<dbReference type="Gene3D" id="2.60.40.60">
    <property type="entry name" value="Cadherins"/>
    <property type="match status" value="4"/>
</dbReference>
<feature type="domain" description="Cadherin" evidence="9">
    <location>
        <begin position="413"/>
        <end position="506"/>
    </location>
</feature>
<comment type="caution">
    <text evidence="10">The sequence shown here is derived from an EMBL/GenBank/DDBJ whole genome shotgun (WGS) entry which is preliminary data.</text>
</comment>
<dbReference type="InterPro" id="IPR036179">
    <property type="entry name" value="Ig-like_dom_sf"/>
</dbReference>
<keyword evidence="5" id="KW-0130">Cell adhesion</keyword>
<dbReference type="GO" id="GO:0016020">
    <property type="term" value="C:membrane"/>
    <property type="evidence" value="ECO:0007669"/>
    <property type="project" value="UniProtKB-SubCell"/>
</dbReference>
<keyword evidence="3" id="KW-0677">Repeat</keyword>
<dbReference type="GO" id="GO:0005911">
    <property type="term" value="C:cell-cell junction"/>
    <property type="evidence" value="ECO:0007669"/>
    <property type="project" value="TreeGrafter"/>
</dbReference>
<keyword evidence="4" id="KW-0106">Calcium</keyword>
<keyword evidence="8" id="KW-0732">Signal</keyword>
<keyword evidence="7" id="KW-0472">Membrane</keyword>
<evidence type="ECO:0000256" key="1">
    <source>
        <dbReference type="ARBA" id="ARBA00004370"/>
    </source>
</evidence>
<organism evidence="10 11">
    <name type="scientific">Chryseosolibacter histidini</name>
    <dbReference type="NCBI Taxonomy" id="2782349"/>
    <lineage>
        <taxon>Bacteria</taxon>
        <taxon>Pseudomonadati</taxon>
        <taxon>Bacteroidota</taxon>
        <taxon>Cytophagia</taxon>
        <taxon>Cytophagales</taxon>
        <taxon>Chryseotaleaceae</taxon>
        <taxon>Chryseosolibacter</taxon>
    </lineage>
</organism>
<dbReference type="Pfam" id="PF13585">
    <property type="entry name" value="CHU_C"/>
    <property type="match status" value="1"/>
</dbReference>
<keyword evidence="11" id="KW-1185">Reference proteome</keyword>
<comment type="subcellular location">
    <subcellularLocation>
        <location evidence="1">Membrane</location>
    </subcellularLocation>
</comment>
<dbReference type="PANTHER" id="PTHR24025">
    <property type="entry name" value="DESMOGLEIN FAMILY MEMBER"/>
    <property type="match status" value="1"/>
</dbReference>
<feature type="domain" description="Cadherin" evidence="9">
    <location>
        <begin position="513"/>
        <end position="607"/>
    </location>
</feature>
<name>A0AAP2GRQ7_9BACT</name>
<accession>A0AAP2GRQ7</accession>
<gene>
    <name evidence="10" type="ORF">KK083_23445</name>
</gene>
<dbReference type="GO" id="GO:0005509">
    <property type="term" value="F:calcium ion binding"/>
    <property type="evidence" value="ECO:0007669"/>
    <property type="project" value="InterPro"/>
</dbReference>
<feature type="domain" description="Cadherin" evidence="9">
    <location>
        <begin position="313"/>
        <end position="406"/>
    </location>
</feature>
<dbReference type="Gene3D" id="2.60.40.10">
    <property type="entry name" value="Immunoglobulins"/>
    <property type="match status" value="1"/>
</dbReference>
<dbReference type="EMBL" id="JAHESF010000030">
    <property type="protein sequence ID" value="MBT1699862.1"/>
    <property type="molecule type" value="Genomic_DNA"/>
</dbReference>
<evidence type="ECO:0000256" key="4">
    <source>
        <dbReference type="ARBA" id="ARBA00022837"/>
    </source>
</evidence>
<proteinExistence type="predicted"/>
<evidence type="ECO:0000256" key="8">
    <source>
        <dbReference type="SAM" id="SignalP"/>
    </source>
</evidence>
<dbReference type="InterPro" id="IPR013783">
    <property type="entry name" value="Ig-like_fold"/>
</dbReference>
<dbReference type="InterPro" id="IPR006644">
    <property type="entry name" value="Cadg"/>
</dbReference>
<dbReference type="PANTHER" id="PTHR24025:SF23">
    <property type="entry name" value="NEURAL-CADHERIN"/>
    <property type="match status" value="1"/>
</dbReference>
<dbReference type="InterPro" id="IPR002126">
    <property type="entry name" value="Cadherin-like_dom"/>
</dbReference>
<dbReference type="GO" id="GO:0007156">
    <property type="term" value="P:homophilic cell adhesion via plasma membrane adhesion molecules"/>
    <property type="evidence" value="ECO:0007669"/>
    <property type="project" value="InterPro"/>
</dbReference>
<sequence length="1579" mass="164668">MRSDIRFRIFFTVFFLLTHTLVQAQTTGTANGTYDFGSLGSMNSGGSGFKTQGDKFKVSNIFEADGNVIYANNTNDNTSQTATIKAEGGSVCKRFTLKNIVFYNFNVDNDLSQFDLVLKDASGTQIASHSLTGNQTIVGVGSTSALSDFNNLTPAFPAAGYTNVSEIVIIWKYSDISISPDELTFASITVADVSATLPSSNSAPTDLALSANTIAENAAANATIGTLSSIDPDASNSFTYSLVTGTGDTDNASFNISGNNLRITNSPNFESKSSYSVRVRTTDQGGLTYEEAFTITITNVNEDPTDVALSASSVNENVAGNTTVGSLSSTDPDAGASFTYTLVAGTGDTDNASFSISGSNLRITNSPNFESKSSYSVRVRTTDQGGLTYEEAFAITITNVNEDPTDVALSASSVNENVAGNTTVGSLSSTDPDAGASFTYTLVAGTGDTDNASFSISGSNLRITNSPNFEGKSSYSVRIRTTDQGGLTYEEAFAVTITNVNEDPTDVALSASSVNENVAGNTTVGTLSSTDPDAGASFTYTLVAGTGDTDNASFNISGSNLRITNSPDYESKNSYSIRIRTTDQGGLTYEEAFAITINDVNETVPSVTISTTAASTTGVSPIPVTIAFSESVTGFVVGDVTVSGGTKSNFSGSGTTYTLDITPSGNGTITVNVAANAAQNASAAGNTAATQLSIVYNASCGTMEASPYYLKSRVSLNPALNSFAANDNTGWTPIHRYDTDGLGNTWSAATAIPFSFTFMGQAVTQFCVSKNYLLTFTASVAGAAVSALIADNTALPNANLPANTIAYFWDNFNTPPAGTQDDAIYTRVYGSAPNRQLWIRNHSYITEGMTFSYGIVVLEETTNRIYVIDLRNATANAGSRTVGVQKNTNAYIQDPASPNITSVNGNVTGNAFPTAKYWIFESLSGTTETSVHYSTAPSIFDVVAPPLAGSGSFSYLWQQSTDNSTWSSAAGTNNQATYQAPSLTETTYYRRKVTDNTCGDEIFDGKQKVTVTATPVSVTISSIKTSPTNSNPIPVKIDFAEDVVGFIVDDISVSGAMKSNFSGSGKNYTVDIVPLGNGVITVDVAAGVAETPGGSANLAAAQFSITYDGTKPAVTLSSTSASPTNSNLIPLKIDFSESITGFTVGDIVITGGTAGNLSGSGQHYSIDVSPTVYGEITVDVAADLVLDAAGNGNTAATQFKITYDNVKPTVTISSTVAGPTGITPIPVSIAFSENVTGFDLTDVAVTGGTSAGFSGSGKDYSLNITPSADGTITVNVAANAALDQAGNGNVAATAFSIVYTSCTPPVITAVSADQTICSAGNTIFSVSATGSNLTYRWQVDNGSGFTNITDAGVYQGGATAMLTITQASYAYNGYKYRVVVSGACDPATSTPVTLTVLSPIEAGLIAADQIIWYGDVPAALSSVQNASGADGQLVYQWERSTNGNDFTAIAGAIASTYAPGAMYEDTYFRRSVTNACGSANSNVVKIVVARYELDKDLIPNALFPNGTTRNQTWGISHLGLTEPVEVRVFDSTGRLLFYTNDAQQEWDGKHKGKDAPEGTYFYTIEIAGEKVQGSIQIVY</sequence>
<feature type="domain" description="Cadherin" evidence="9">
    <location>
        <begin position="213"/>
        <end position="306"/>
    </location>
</feature>